<reference evidence="1 2" key="1">
    <citation type="submission" date="2021-03" db="EMBL/GenBank/DDBJ databases">
        <authorList>
            <person name="Kim M.K."/>
        </authorList>
    </citation>
    <scope>NUCLEOTIDE SEQUENCE [LARGE SCALE GENOMIC DNA]</scope>
    <source>
        <strain evidence="1 2">BT442</strain>
    </source>
</reference>
<dbReference type="Proteomes" id="UP000664369">
    <property type="component" value="Unassembled WGS sequence"/>
</dbReference>
<organism evidence="1 2">
    <name type="scientific">Hymenobacter negativus</name>
    <dbReference type="NCBI Taxonomy" id="2795026"/>
    <lineage>
        <taxon>Bacteria</taxon>
        <taxon>Pseudomonadati</taxon>
        <taxon>Bacteroidota</taxon>
        <taxon>Cytophagia</taxon>
        <taxon>Cytophagales</taxon>
        <taxon>Hymenobacteraceae</taxon>
        <taxon>Hymenobacter</taxon>
    </lineage>
</organism>
<keyword evidence="2" id="KW-1185">Reference proteome</keyword>
<comment type="caution">
    <text evidence="1">The sequence shown here is derived from an EMBL/GenBank/DDBJ whole genome shotgun (WGS) entry which is preliminary data.</text>
</comment>
<dbReference type="RefSeq" id="WP_208178186.1">
    <property type="nucleotide sequence ID" value="NZ_JAGETZ010000017.1"/>
</dbReference>
<gene>
    <name evidence="1" type="ORF">J4E00_25525</name>
</gene>
<evidence type="ECO:0000313" key="2">
    <source>
        <dbReference type="Proteomes" id="UP000664369"/>
    </source>
</evidence>
<accession>A0ABS3QMG0</accession>
<evidence type="ECO:0000313" key="1">
    <source>
        <dbReference type="EMBL" id="MBO2012448.1"/>
    </source>
</evidence>
<protein>
    <submittedName>
        <fullName evidence="1">Uncharacterized protein</fullName>
    </submittedName>
</protein>
<dbReference type="EMBL" id="JAGETZ010000017">
    <property type="protein sequence ID" value="MBO2012448.1"/>
    <property type="molecule type" value="Genomic_DNA"/>
</dbReference>
<sequence>MNKNPPLPETIDFGPDEGISYRTDQNVATGPQDPSDWTLDRTWNEPEQSLFASLGLNLNGAAQGTASDISAYPNPATTATSFRYDTPDAVKCQIIVVGDTYQSYYLQTFSTPARNLVLPLDLNAFPKGKRYRIYYVLYNGTTLYYKGHGDIKVN</sequence>
<proteinExistence type="predicted"/>
<name>A0ABS3QMG0_9BACT</name>